<sequence length="351" mass="39240">MISHRVLNAVFIFLVAIILTLAQLIGNADVKAADRAVQIAKQSRDRIESSGSLLKESSRTMFSEFAVRTGELQKLLDTRERLEKAGMLSKDDPEGKTRRANINARIILEVGKLKDVCDQNIDPLLLSLESFDSAIAESIVDTQATRSINDNHELNIKNYKKTELARFNQAAATAENLLDRIRTADDPMMKKRLLAKYNRVKNRIRQIKQRRVLYESRLKIAAMNQRLSEKTREKIREHGENIPQKFINVISNLNYAFNKIIPVAETGGTGFADSLSSIGFSNLKELSNTLDIVSASTDKLDGVLNDMVNDVLEGLDGIKTVDDDNVTTGGAISYEKEIEFIGKERAAWSQG</sequence>
<organism evidence="2 3">
    <name type="scientific">Desulfobacula toluolica (strain DSM 7467 / Tol2)</name>
    <dbReference type="NCBI Taxonomy" id="651182"/>
    <lineage>
        <taxon>Bacteria</taxon>
        <taxon>Pseudomonadati</taxon>
        <taxon>Thermodesulfobacteriota</taxon>
        <taxon>Desulfobacteria</taxon>
        <taxon>Desulfobacterales</taxon>
        <taxon>Desulfobacteraceae</taxon>
        <taxon>Desulfobacula</taxon>
    </lineage>
</organism>
<feature type="coiled-coil region" evidence="1">
    <location>
        <begin position="190"/>
        <end position="217"/>
    </location>
</feature>
<dbReference type="RefSeq" id="WP_014955612.1">
    <property type="nucleotide sequence ID" value="NC_018645.1"/>
</dbReference>
<reference evidence="2 3" key="1">
    <citation type="journal article" date="2013" name="Environ. Microbiol.">
        <title>Complete genome, catabolic sub-proteomes and key-metabolites of Desulfobacula toluolica Tol2, a marine, aromatic compound-degrading, sulfate-reducing bacterium.</title>
        <authorList>
            <person name="Wohlbrand L."/>
            <person name="Jacob J.H."/>
            <person name="Kube M."/>
            <person name="Mussmann M."/>
            <person name="Jarling R."/>
            <person name="Beck A."/>
            <person name="Amann R."/>
            <person name="Wilkes H."/>
            <person name="Reinhardt R."/>
            <person name="Rabus R."/>
        </authorList>
    </citation>
    <scope>NUCLEOTIDE SEQUENCE [LARGE SCALE GENOMIC DNA]</scope>
    <source>
        <strain evidence="3">DSM 7467 / Tol2</strain>
    </source>
</reference>
<dbReference type="AlphaFoldDB" id="K0N274"/>
<dbReference type="STRING" id="651182.TOL2_C00840"/>
<gene>
    <name evidence="2" type="ordered locus">TOL2_C00840</name>
</gene>
<evidence type="ECO:0000256" key="1">
    <source>
        <dbReference type="SAM" id="Coils"/>
    </source>
</evidence>
<dbReference type="Proteomes" id="UP000007347">
    <property type="component" value="Chromosome"/>
</dbReference>
<accession>K0N274</accession>
<dbReference type="OrthoDB" id="9963295at2"/>
<keyword evidence="1" id="KW-0175">Coiled coil</keyword>
<dbReference type="HOGENOM" id="CLU_789239_0_0_7"/>
<dbReference type="KEGG" id="dto:TOL2_C00840"/>
<keyword evidence="3" id="KW-1185">Reference proteome</keyword>
<evidence type="ECO:0000313" key="2">
    <source>
        <dbReference type="EMBL" id="CCK78254.1"/>
    </source>
</evidence>
<dbReference type="EMBL" id="FO203503">
    <property type="protein sequence ID" value="CCK78254.1"/>
    <property type="molecule type" value="Genomic_DNA"/>
</dbReference>
<evidence type="ECO:0000313" key="3">
    <source>
        <dbReference type="Proteomes" id="UP000007347"/>
    </source>
</evidence>
<proteinExistence type="predicted"/>
<protein>
    <submittedName>
        <fullName evidence="2">Uncharacterized protein</fullName>
    </submittedName>
</protein>
<name>K0N274_DESTT</name>